<dbReference type="RefSeq" id="WP_069444505.1">
    <property type="nucleotide sequence ID" value="NZ_LPWE01000011.1"/>
</dbReference>
<evidence type="ECO:0000313" key="3">
    <source>
        <dbReference type="Proteomes" id="UP000094172"/>
    </source>
</evidence>
<evidence type="ECO:0000313" key="2">
    <source>
        <dbReference type="EMBL" id="ODR95214.1"/>
    </source>
</evidence>
<keyword evidence="1" id="KW-0732">Signal</keyword>
<organism evidence="2 3">
    <name type="scientific">Methyloceanibacter stevinii</name>
    <dbReference type="NCBI Taxonomy" id="1774970"/>
    <lineage>
        <taxon>Bacteria</taxon>
        <taxon>Pseudomonadati</taxon>
        <taxon>Pseudomonadota</taxon>
        <taxon>Alphaproteobacteria</taxon>
        <taxon>Hyphomicrobiales</taxon>
        <taxon>Hyphomicrobiaceae</taxon>
        <taxon>Methyloceanibacter</taxon>
    </lineage>
</organism>
<protein>
    <submittedName>
        <fullName evidence="2">Uncharacterized protein</fullName>
    </submittedName>
</protein>
<feature type="chain" id="PRO_5009138427" evidence="1">
    <location>
        <begin position="24"/>
        <end position="623"/>
    </location>
</feature>
<comment type="caution">
    <text evidence="2">The sequence shown here is derived from an EMBL/GenBank/DDBJ whole genome shotgun (WGS) entry which is preliminary data.</text>
</comment>
<reference evidence="2 3" key="1">
    <citation type="journal article" date="2016" name="Environ. Microbiol.">
        <title>New Methyloceanibacter diversity from North Sea sediments includes methanotroph containing solely the soluble methane monooxygenase.</title>
        <authorList>
            <person name="Vekeman B."/>
            <person name="Kerckhof F.M."/>
            <person name="Cremers G."/>
            <person name="de Vos P."/>
            <person name="Vandamme P."/>
            <person name="Boon N."/>
            <person name="Op den Camp H.J."/>
            <person name="Heylen K."/>
        </authorList>
    </citation>
    <scope>NUCLEOTIDE SEQUENCE [LARGE SCALE GENOMIC DNA]</scope>
    <source>
        <strain evidence="2 3">R-67176</strain>
    </source>
</reference>
<proteinExistence type="predicted"/>
<sequence length="623" mass="64739">MIKRFLPAFLAFVFIFTSVPAMAQLEGHDSAPGDSCADLPAGATRVNASPEQDGTEILLICDGSVWQSAEAVDNLGDHTATKDLNLSGNNLVNGGSVQIANDSDSCTSGKDGAIRYVSGGDPPWEFCDGGATTWLPFKQPRCEDDDTGECYLDADRDNDDPDFIAANIAYGVTILGVTGTYSGVGDTVPDAFSFNDVTDADLDTLILSNGIMVGGIDAPTGVSVSGEGNAEIRIDGGSWVTSGHIEAGQTLEVRLTSSASFGTALAAIVDIGGVTDEWNVITVPQDTEPDAFAFADMADQEASTQITSNTVTINGINTVVDISVSGDGNPEYRIDSGPWTSADGTIEDGQTLEIRLTSDATAGAMSSATITVGELSDQWDVTTIDVDTVPDTFTFADVTDRVVDTLVISNSVAITGIDAPANISITGAGSPEYRIDGGSWTSADDTIANGQTLELRLTSSASNVTLHSATVTIGGISDQWNVTTISAGSDCTDNFVSWKGPSQNHCYQALSTIYGGTAGDMVTVPHGATHTVTSASPDYSGSLTFTCDDGTIVNGSKSCTYSFNGHWDFDSSCSSGCPGSCGSITLWDGCNNVGGKCRTSTKILSSWMTMKCKSGESPFDPDL</sequence>
<gene>
    <name evidence="2" type="ORF">AUC70_05815</name>
</gene>
<dbReference type="EMBL" id="LPWE01000011">
    <property type="protein sequence ID" value="ODR95214.1"/>
    <property type="molecule type" value="Genomic_DNA"/>
</dbReference>
<accession>A0A1E3VNW3</accession>
<dbReference type="Proteomes" id="UP000094172">
    <property type="component" value="Unassembled WGS sequence"/>
</dbReference>
<feature type="signal peptide" evidence="1">
    <location>
        <begin position="1"/>
        <end position="23"/>
    </location>
</feature>
<dbReference type="STRING" id="1774970.AUC70_05815"/>
<dbReference type="AlphaFoldDB" id="A0A1E3VNW3"/>
<name>A0A1E3VNW3_9HYPH</name>
<keyword evidence="3" id="KW-1185">Reference proteome</keyword>
<evidence type="ECO:0000256" key="1">
    <source>
        <dbReference type="SAM" id="SignalP"/>
    </source>
</evidence>